<dbReference type="Proteomes" id="UP000004995">
    <property type="component" value="Unassembled WGS sequence"/>
</dbReference>
<dbReference type="EMBL" id="AGNK02000501">
    <property type="status" value="NOT_ANNOTATED_CDS"/>
    <property type="molecule type" value="Genomic_DNA"/>
</dbReference>
<protein>
    <submittedName>
        <fullName evidence="2">Uncharacterized protein</fullName>
    </submittedName>
</protein>
<evidence type="ECO:0000313" key="2">
    <source>
        <dbReference type="EnsemblPlants" id="KQL30985"/>
    </source>
</evidence>
<keyword evidence="3" id="KW-1185">Reference proteome</keyword>
<dbReference type="InParanoid" id="K3YWA1"/>
<accession>K3YWA1</accession>
<reference evidence="2" key="2">
    <citation type="submission" date="2018-08" db="UniProtKB">
        <authorList>
            <consortium name="EnsemblPlants"/>
        </authorList>
    </citation>
    <scope>IDENTIFICATION</scope>
    <source>
        <strain evidence="2">Yugu1</strain>
    </source>
</reference>
<organism evidence="2 3">
    <name type="scientific">Setaria italica</name>
    <name type="common">Foxtail millet</name>
    <name type="synonym">Panicum italicum</name>
    <dbReference type="NCBI Taxonomy" id="4555"/>
    <lineage>
        <taxon>Eukaryota</taxon>
        <taxon>Viridiplantae</taxon>
        <taxon>Streptophyta</taxon>
        <taxon>Embryophyta</taxon>
        <taxon>Tracheophyta</taxon>
        <taxon>Spermatophyta</taxon>
        <taxon>Magnoliopsida</taxon>
        <taxon>Liliopsida</taxon>
        <taxon>Poales</taxon>
        <taxon>Poaceae</taxon>
        <taxon>PACMAD clade</taxon>
        <taxon>Panicoideae</taxon>
        <taxon>Panicodae</taxon>
        <taxon>Paniceae</taxon>
        <taxon>Cenchrinae</taxon>
        <taxon>Setaria</taxon>
    </lineage>
</organism>
<evidence type="ECO:0000256" key="1">
    <source>
        <dbReference type="SAM" id="MobiDB-lite"/>
    </source>
</evidence>
<proteinExistence type="predicted"/>
<feature type="compositionally biased region" description="Low complexity" evidence="1">
    <location>
        <begin position="108"/>
        <end position="117"/>
    </location>
</feature>
<name>K3YWA1_SETIT</name>
<evidence type="ECO:0000313" key="3">
    <source>
        <dbReference type="Proteomes" id="UP000004995"/>
    </source>
</evidence>
<dbReference type="HOGENOM" id="CLU_1646619_0_0_1"/>
<dbReference type="Gramene" id="KQL30985">
    <property type="protein sequence ID" value="KQL30985"/>
    <property type="gene ID" value="SETIT_018547mg"/>
</dbReference>
<dbReference type="AlphaFoldDB" id="K3YWA1"/>
<feature type="compositionally biased region" description="Pro residues" evidence="1">
    <location>
        <begin position="118"/>
        <end position="127"/>
    </location>
</feature>
<reference evidence="3" key="1">
    <citation type="journal article" date="2012" name="Nat. Biotechnol.">
        <title>Reference genome sequence of the model plant Setaria.</title>
        <authorList>
            <person name="Bennetzen J.L."/>
            <person name="Schmutz J."/>
            <person name="Wang H."/>
            <person name="Percifield R."/>
            <person name="Hawkins J."/>
            <person name="Pontaroli A.C."/>
            <person name="Estep M."/>
            <person name="Feng L."/>
            <person name="Vaughn J.N."/>
            <person name="Grimwood J."/>
            <person name="Jenkins J."/>
            <person name="Barry K."/>
            <person name="Lindquist E."/>
            <person name="Hellsten U."/>
            <person name="Deshpande S."/>
            <person name="Wang X."/>
            <person name="Wu X."/>
            <person name="Mitros T."/>
            <person name="Triplett J."/>
            <person name="Yang X."/>
            <person name="Ye C.Y."/>
            <person name="Mauro-Herrera M."/>
            <person name="Wang L."/>
            <person name="Li P."/>
            <person name="Sharma M."/>
            <person name="Sharma R."/>
            <person name="Ronald P.C."/>
            <person name="Panaud O."/>
            <person name="Kellogg E.A."/>
            <person name="Brutnell T.P."/>
            <person name="Doust A.N."/>
            <person name="Tuskan G.A."/>
            <person name="Rokhsar D."/>
            <person name="Devos K.M."/>
        </authorList>
    </citation>
    <scope>NUCLEOTIDE SEQUENCE [LARGE SCALE GENOMIC DNA]</scope>
    <source>
        <strain evidence="3">cv. Yugu1</strain>
    </source>
</reference>
<dbReference type="EnsemblPlants" id="KQL30985">
    <property type="protein sequence ID" value="KQL30985"/>
    <property type="gene ID" value="SETIT_018547mg"/>
</dbReference>
<sequence length="161" mass="17907">MDHQANQHTPRKEKKHHQMIPRVFNKKHKPVNTKVTTSGGAFRKVRGVLHLLDGKKGKENAMRGDTLLERDLGRNFLVTGPGWTRPGPCRAAPAGLPLPWRAGPHVSPAPWRSSRSPSSPPPRPPPSARSGTRRCRTPCPLCEMARMAGYVRAPLERGKRK</sequence>
<feature type="region of interest" description="Disordered" evidence="1">
    <location>
        <begin position="80"/>
        <end position="138"/>
    </location>
</feature>